<name>T1B839_9ZZZZ</name>
<dbReference type="GO" id="GO:0003677">
    <property type="term" value="F:DNA binding"/>
    <property type="evidence" value="ECO:0007669"/>
    <property type="project" value="UniProtKB-KW"/>
</dbReference>
<dbReference type="InterPro" id="IPR052021">
    <property type="entry name" value="Type-I_RS_S_subunit"/>
</dbReference>
<evidence type="ECO:0000256" key="2">
    <source>
        <dbReference type="ARBA" id="ARBA00022747"/>
    </source>
</evidence>
<keyword evidence="3" id="KW-0238">DNA-binding</keyword>
<dbReference type="InterPro" id="IPR044946">
    <property type="entry name" value="Restrct_endonuc_typeI_TRD_sf"/>
</dbReference>
<feature type="domain" description="Type I restriction modification DNA specificity" evidence="4">
    <location>
        <begin position="1"/>
        <end position="138"/>
    </location>
</feature>
<reference evidence="5" key="1">
    <citation type="submission" date="2013-08" db="EMBL/GenBank/DDBJ databases">
        <authorList>
            <person name="Mendez C."/>
            <person name="Richter M."/>
            <person name="Ferrer M."/>
            <person name="Sanchez J."/>
        </authorList>
    </citation>
    <scope>NUCLEOTIDE SEQUENCE</scope>
</reference>
<protein>
    <submittedName>
        <fullName evidence="5">Type I restriction-modification system specificity subunit</fullName>
    </submittedName>
</protein>
<organism evidence="5">
    <name type="scientific">mine drainage metagenome</name>
    <dbReference type="NCBI Taxonomy" id="410659"/>
    <lineage>
        <taxon>unclassified sequences</taxon>
        <taxon>metagenomes</taxon>
        <taxon>ecological metagenomes</taxon>
    </lineage>
</organism>
<reference evidence="5" key="2">
    <citation type="journal article" date="2014" name="ISME J.">
        <title>Microbial stratification in low pH oxic and suboxic macroscopic growths along an acid mine drainage.</title>
        <authorList>
            <person name="Mendez-Garcia C."/>
            <person name="Mesa V."/>
            <person name="Sprenger R.R."/>
            <person name="Richter M."/>
            <person name="Diez M.S."/>
            <person name="Solano J."/>
            <person name="Bargiela R."/>
            <person name="Golyshina O.V."/>
            <person name="Manteca A."/>
            <person name="Ramos J.L."/>
            <person name="Gallego J.R."/>
            <person name="Llorente I."/>
            <person name="Martins Dos Santos V.A."/>
            <person name="Jensen O.N."/>
            <person name="Pelaez A.I."/>
            <person name="Sanchez J."/>
            <person name="Ferrer M."/>
        </authorList>
    </citation>
    <scope>NUCLEOTIDE SEQUENCE</scope>
</reference>
<dbReference type="PANTHER" id="PTHR30408">
    <property type="entry name" value="TYPE-1 RESTRICTION ENZYME ECOKI SPECIFICITY PROTEIN"/>
    <property type="match status" value="1"/>
</dbReference>
<accession>T1B839</accession>
<evidence type="ECO:0000256" key="3">
    <source>
        <dbReference type="ARBA" id="ARBA00023125"/>
    </source>
</evidence>
<dbReference type="Pfam" id="PF01420">
    <property type="entry name" value="Methylase_S"/>
    <property type="match status" value="1"/>
</dbReference>
<sequence length="194" mass="21776">WAVRGLYDVADLTYGFPFKSNLFVDDGDGLGVVRIRDIRRDRASTTTSEAADRKYLIADGDILVGMDGDFHMGRWAGGKAWLNQRVVRFRPMDGIPRCWLFWVTEGPIKHLEATIVGTTVAHLSARDLKEMRLLVPSHRVLNSASLVLDPLFDLELLLKKKNQNLRATRDLLLPRLISGELDVSDLPEPQAVVA</sequence>
<evidence type="ECO:0000259" key="4">
    <source>
        <dbReference type="Pfam" id="PF01420"/>
    </source>
</evidence>
<dbReference type="GO" id="GO:0009307">
    <property type="term" value="P:DNA restriction-modification system"/>
    <property type="evidence" value="ECO:0007669"/>
    <property type="project" value="UniProtKB-KW"/>
</dbReference>
<keyword evidence="2" id="KW-0680">Restriction system</keyword>
<dbReference type="CDD" id="cd17257">
    <property type="entry name" value="RMtype1_S_EcoBI-TRD1-CR1_like"/>
    <property type="match status" value="1"/>
</dbReference>
<dbReference type="EMBL" id="AUZZ01005548">
    <property type="protein sequence ID" value="EQD49184.1"/>
    <property type="molecule type" value="Genomic_DNA"/>
</dbReference>
<dbReference type="Gene3D" id="3.90.220.20">
    <property type="entry name" value="DNA methylase specificity domains"/>
    <property type="match status" value="1"/>
</dbReference>
<feature type="non-terminal residue" evidence="5">
    <location>
        <position position="1"/>
    </location>
</feature>
<proteinExistence type="inferred from homology"/>
<evidence type="ECO:0000256" key="1">
    <source>
        <dbReference type="ARBA" id="ARBA00010923"/>
    </source>
</evidence>
<comment type="caution">
    <text evidence="5">The sequence shown here is derived from an EMBL/GenBank/DDBJ whole genome shotgun (WGS) entry which is preliminary data.</text>
</comment>
<dbReference type="AlphaFoldDB" id="T1B839"/>
<comment type="similarity">
    <text evidence="1">Belongs to the type-I restriction system S methylase family.</text>
</comment>
<evidence type="ECO:0000313" key="5">
    <source>
        <dbReference type="EMBL" id="EQD49184.1"/>
    </source>
</evidence>
<dbReference type="SUPFAM" id="SSF116734">
    <property type="entry name" value="DNA methylase specificity domain"/>
    <property type="match status" value="1"/>
</dbReference>
<dbReference type="InterPro" id="IPR000055">
    <property type="entry name" value="Restrct_endonuc_typeI_TRD"/>
</dbReference>
<gene>
    <name evidence="5" type="ORF">B2A_07727</name>
</gene>
<dbReference type="PANTHER" id="PTHR30408:SF12">
    <property type="entry name" value="TYPE I RESTRICTION ENZYME MJAVIII SPECIFICITY SUBUNIT"/>
    <property type="match status" value="1"/>
</dbReference>